<gene>
    <name evidence="1" type="ORF">MSNKSG1_00893</name>
</gene>
<dbReference type="Proteomes" id="UP000011960">
    <property type="component" value="Unassembled WGS sequence"/>
</dbReference>
<evidence type="ECO:0000313" key="1">
    <source>
        <dbReference type="EMBL" id="EMP57135.1"/>
    </source>
</evidence>
<reference evidence="1 2" key="1">
    <citation type="journal article" date="2013" name="Genome Announc.">
        <title>Genome Sequence of Hydrothermal Arsenic-Respiring Bacterium Marinobacter santoriniensis NKSG1T.</title>
        <authorList>
            <person name="Handley K.M."/>
            <person name="Upton M."/>
            <person name="Beatson S.A."/>
            <person name="Hery M."/>
            <person name="Lloyd J.R."/>
        </authorList>
    </citation>
    <scope>NUCLEOTIDE SEQUENCE [LARGE SCALE GENOMIC DNA]</scope>
    <source>
        <strain evidence="1 2">NKSG1</strain>
    </source>
</reference>
<comment type="caution">
    <text evidence="1">The sequence shown here is derived from an EMBL/GenBank/DDBJ whole genome shotgun (WGS) entry which is preliminary data.</text>
</comment>
<organism evidence="1 2">
    <name type="scientific">Marinobacter santoriniensis NKSG1</name>
    <dbReference type="NCBI Taxonomy" id="1288826"/>
    <lineage>
        <taxon>Bacteria</taxon>
        <taxon>Pseudomonadati</taxon>
        <taxon>Pseudomonadota</taxon>
        <taxon>Gammaproteobacteria</taxon>
        <taxon>Pseudomonadales</taxon>
        <taxon>Marinobacteraceae</taxon>
        <taxon>Marinobacter</taxon>
    </lineage>
</organism>
<protein>
    <submittedName>
        <fullName evidence="1">Uncharacterized protein</fullName>
    </submittedName>
</protein>
<name>M7CY07_9GAMM</name>
<dbReference type="RefSeq" id="WP_008937344.1">
    <property type="nucleotide sequence ID" value="NZ_APAT01000005.1"/>
</dbReference>
<evidence type="ECO:0000313" key="2">
    <source>
        <dbReference type="Proteomes" id="UP000011960"/>
    </source>
</evidence>
<dbReference type="OrthoDB" id="8909281at2"/>
<dbReference type="AlphaFoldDB" id="M7CY07"/>
<proteinExistence type="predicted"/>
<keyword evidence="2" id="KW-1185">Reference proteome</keyword>
<dbReference type="EMBL" id="APAT01000005">
    <property type="protein sequence ID" value="EMP57135.1"/>
    <property type="molecule type" value="Genomic_DNA"/>
</dbReference>
<accession>M7CY07</accession>
<sequence>MHKDLVAKLRADFPLLMHQGEENSFTRFGIEAGLGWFPIIYELFAVCEDIQQRTGKAVQISQIKEKFGSLRLYVNLPVDLMEEDIIEAIFESLSTKICDICGEPGSLGSIDGYWCTRCPDHRDMSSYSVDDERDLLKATRDRFIDYTREGLDTYGICYIRAERSGKDDGNAALKVYKLPDRILSLRDKSLIEQCDVSEHAGSPESLQEIVRDLKSKHKLLGCSDGSDEGRAVLDRL</sequence>